<dbReference type="InterPro" id="IPR054224">
    <property type="entry name" value="DUF6944"/>
</dbReference>
<dbReference type="RefSeq" id="WP_341985054.1">
    <property type="nucleotide sequence ID" value="NZ_JBBYAF010000030.1"/>
</dbReference>
<dbReference type="Pfam" id="PF22116">
    <property type="entry name" value="DUF6944"/>
    <property type="match status" value="1"/>
</dbReference>
<name>A0ABU9KBR7_9BACI</name>
<accession>A0ABU9KBR7</accession>
<dbReference type="Proteomes" id="UP001389717">
    <property type="component" value="Unassembled WGS sequence"/>
</dbReference>
<reference evidence="1 2" key="1">
    <citation type="submission" date="2024-04" db="EMBL/GenBank/DDBJ databases">
        <title>Bacillus oryzaecorticis sp. nov., a moderately halophilic bacterium isolated from rice husks.</title>
        <authorList>
            <person name="Zhu H.-S."/>
        </authorList>
    </citation>
    <scope>NUCLEOTIDE SEQUENCE [LARGE SCALE GENOMIC DNA]</scope>
    <source>
        <strain evidence="1 2">ZC255</strain>
    </source>
</reference>
<evidence type="ECO:0000313" key="1">
    <source>
        <dbReference type="EMBL" id="MEL3973554.1"/>
    </source>
</evidence>
<gene>
    <name evidence="1" type="ORF">AAEO50_14790</name>
</gene>
<protein>
    <submittedName>
        <fullName evidence="1">Uncharacterized protein</fullName>
    </submittedName>
</protein>
<dbReference type="EMBL" id="JBBYAF010000030">
    <property type="protein sequence ID" value="MEL3973554.1"/>
    <property type="molecule type" value="Genomic_DNA"/>
</dbReference>
<comment type="caution">
    <text evidence="1">The sequence shown here is derived from an EMBL/GenBank/DDBJ whole genome shotgun (WGS) entry which is preliminary data.</text>
</comment>
<proteinExistence type="predicted"/>
<sequence>MKGELLILTGAWIQVLGTVIAAIGETVLLKEEHAGFRLVSLGNGFEAAGNSLQAVGGEKASSGTDGERFRITGAWIQAAGNVTNVRAAELQFSGEEIVGLNLDVIGDSVQSIGAAFEAYGASTGNARFKKLLTAGNTIQSLGAALEAIGETYILKGERELGLQITAFGSYAQAAGAAIAAVALTKEHRGYE</sequence>
<evidence type="ECO:0000313" key="2">
    <source>
        <dbReference type="Proteomes" id="UP001389717"/>
    </source>
</evidence>
<organism evidence="1 2">
    <name type="scientific">Rossellomorea oryzaecorticis</name>
    <dbReference type="NCBI Taxonomy" id="1396505"/>
    <lineage>
        <taxon>Bacteria</taxon>
        <taxon>Bacillati</taxon>
        <taxon>Bacillota</taxon>
        <taxon>Bacilli</taxon>
        <taxon>Bacillales</taxon>
        <taxon>Bacillaceae</taxon>
        <taxon>Rossellomorea</taxon>
    </lineage>
</organism>
<keyword evidence="2" id="KW-1185">Reference proteome</keyword>